<dbReference type="PROSITE" id="PS50297">
    <property type="entry name" value="ANK_REP_REGION"/>
    <property type="match status" value="3"/>
</dbReference>
<keyword evidence="2 3" id="KW-0040">ANK repeat</keyword>
<gene>
    <name evidence="5" type="ORF">PXEA_LOCUS32323</name>
</gene>
<dbReference type="InterPro" id="IPR036036">
    <property type="entry name" value="SOCS_box-like_dom_sf"/>
</dbReference>
<sequence length="186" mass="20347">MVHVDQADSHQKTPLYVACYHGRFDIVDLLLSARANVNAADKNGKTPLYIAVLHGHLALAGKLLCAGASVNRADHEGLGPLHMAVKFPKLDIPMVKLLLSHGCDPVNLASFTRWLLAHGIIPGGCIEGDSELADWLRREESNVRSLKRLCRVEIQRALGNADTLKNKVARLPLPDHLIAYLAMKAL</sequence>
<dbReference type="PROSITE" id="PS50225">
    <property type="entry name" value="SOCS"/>
    <property type="match status" value="1"/>
</dbReference>
<dbReference type="EMBL" id="CAAALY010259351">
    <property type="protein sequence ID" value="VEL38883.1"/>
    <property type="molecule type" value="Genomic_DNA"/>
</dbReference>
<dbReference type="SMART" id="SM00248">
    <property type="entry name" value="ANK"/>
    <property type="match status" value="3"/>
</dbReference>
<dbReference type="Gene3D" id="1.10.750.20">
    <property type="entry name" value="SOCS box"/>
    <property type="match status" value="1"/>
</dbReference>
<dbReference type="Gene3D" id="1.25.40.20">
    <property type="entry name" value="Ankyrin repeat-containing domain"/>
    <property type="match status" value="2"/>
</dbReference>
<dbReference type="InterPro" id="IPR036770">
    <property type="entry name" value="Ankyrin_rpt-contain_sf"/>
</dbReference>
<dbReference type="Pfam" id="PF00023">
    <property type="entry name" value="Ank"/>
    <property type="match status" value="1"/>
</dbReference>
<evidence type="ECO:0000259" key="4">
    <source>
        <dbReference type="PROSITE" id="PS50225"/>
    </source>
</evidence>
<accession>A0A448XKJ8</accession>
<dbReference type="PANTHER" id="PTHR24171:SF9">
    <property type="entry name" value="ANKYRIN REPEAT DOMAIN-CONTAINING PROTEIN 39"/>
    <property type="match status" value="1"/>
</dbReference>
<proteinExistence type="predicted"/>
<keyword evidence="1" id="KW-0677">Repeat</keyword>
<evidence type="ECO:0000313" key="5">
    <source>
        <dbReference type="EMBL" id="VEL38883.1"/>
    </source>
</evidence>
<organism evidence="5 6">
    <name type="scientific">Protopolystoma xenopodis</name>
    <dbReference type="NCBI Taxonomy" id="117903"/>
    <lineage>
        <taxon>Eukaryota</taxon>
        <taxon>Metazoa</taxon>
        <taxon>Spiralia</taxon>
        <taxon>Lophotrochozoa</taxon>
        <taxon>Platyhelminthes</taxon>
        <taxon>Monogenea</taxon>
        <taxon>Polyopisthocotylea</taxon>
        <taxon>Polystomatidea</taxon>
        <taxon>Polystomatidae</taxon>
        <taxon>Protopolystoma</taxon>
    </lineage>
</organism>
<evidence type="ECO:0000256" key="1">
    <source>
        <dbReference type="ARBA" id="ARBA00022737"/>
    </source>
</evidence>
<evidence type="ECO:0000313" key="6">
    <source>
        <dbReference type="Proteomes" id="UP000784294"/>
    </source>
</evidence>
<dbReference type="GO" id="GO:0035556">
    <property type="term" value="P:intracellular signal transduction"/>
    <property type="evidence" value="ECO:0007669"/>
    <property type="project" value="InterPro"/>
</dbReference>
<reference evidence="5" key="1">
    <citation type="submission" date="2018-11" db="EMBL/GenBank/DDBJ databases">
        <authorList>
            <consortium name="Pathogen Informatics"/>
        </authorList>
    </citation>
    <scope>NUCLEOTIDE SEQUENCE</scope>
</reference>
<dbReference type="PANTHER" id="PTHR24171">
    <property type="entry name" value="ANKYRIN REPEAT DOMAIN-CONTAINING PROTEIN 39-RELATED"/>
    <property type="match status" value="1"/>
</dbReference>
<name>A0A448XKJ8_9PLAT</name>
<dbReference type="SUPFAM" id="SSF48403">
    <property type="entry name" value="Ankyrin repeat"/>
    <property type="match status" value="1"/>
</dbReference>
<feature type="repeat" description="ANK" evidence="3">
    <location>
        <begin position="43"/>
        <end position="75"/>
    </location>
</feature>
<protein>
    <recommendedName>
        <fullName evidence="4">SOCS box domain-containing protein</fullName>
    </recommendedName>
</protein>
<evidence type="ECO:0000256" key="3">
    <source>
        <dbReference type="PROSITE-ProRule" id="PRU00023"/>
    </source>
</evidence>
<dbReference type="SUPFAM" id="SSF158235">
    <property type="entry name" value="SOCS box-like"/>
    <property type="match status" value="1"/>
</dbReference>
<dbReference type="Pfam" id="PF07525">
    <property type="entry name" value="SOCS_box"/>
    <property type="match status" value="1"/>
</dbReference>
<dbReference type="PROSITE" id="PS50088">
    <property type="entry name" value="ANK_REPEAT"/>
    <property type="match status" value="3"/>
</dbReference>
<keyword evidence="6" id="KW-1185">Reference proteome</keyword>
<dbReference type="Proteomes" id="UP000784294">
    <property type="component" value="Unassembled WGS sequence"/>
</dbReference>
<dbReference type="InterPro" id="IPR001496">
    <property type="entry name" value="SOCS_box"/>
</dbReference>
<dbReference type="InterPro" id="IPR002110">
    <property type="entry name" value="Ankyrin_rpt"/>
</dbReference>
<dbReference type="AlphaFoldDB" id="A0A448XKJ8"/>
<feature type="domain" description="SOCS box" evidence="4">
    <location>
        <begin position="131"/>
        <end position="186"/>
    </location>
</feature>
<feature type="repeat" description="ANK" evidence="3">
    <location>
        <begin position="10"/>
        <end position="42"/>
    </location>
</feature>
<dbReference type="PRINTS" id="PR01415">
    <property type="entry name" value="ANKYRIN"/>
</dbReference>
<feature type="repeat" description="ANK" evidence="3">
    <location>
        <begin position="76"/>
        <end position="104"/>
    </location>
</feature>
<dbReference type="Pfam" id="PF12796">
    <property type="entry name" value="Ank_2"/>
    <property type="match status" value="1"/>
</dbReference>
<dbReference type="SMART" id="SM00969">
    <property type="entry name" value="SOCS_box"/>
    <property type="match status" value="1"/>
</dbReference>
<comment type="caution">
    <text evidence="5">The sequence shown here is derived from an EMBL/GenBank/DDBJ whole genome shotgun (WGS) entry which is preliminary data.</text>
</comment>
<evidence type="ECO:0000256" key="2">
    <source>
        <dbReference type="ARBA" id="ARBA00023043"/>
    </source>
</evidence>
<dbReference type="OrthoDB" id="194358at2759"/>